<organism evidence="9 10">
    <name type="scientific">Janibacter limosus</name>
    <dbReference type="NCBI Taxonomy" id="53458"/>
    <lineage>
        <taxon>Bacteria</taxon>
        <taxon>Bacillati</taxon>
        <taxon>Actinomycetota</taxon>
        <taxon>Actinomycetes</taxon>
        <taxon>Micrococcales</taxon>
        <taxon>Intrasporangiaceae</taxon>
        <taxon>Janibacter</taxon>
    </lineage>
</organism>
<dbReference type="PANTHER" id="PTHR42709">
    <property type="entry name" value="ALKALINE PHOSPHATASE LIKE PROTEIN"/>
    <property type="match status" value="1"/>
</dbReference>
<proteinExistence type="inferred from homology"/>
<keyword evidence="10" id="KW-1185">Reference proteome</keyword>
<dbReference type="STRING" id="1216970.GCA_001570985_00320"/>
<evidence type="ECO:0000256" key="3">
    <source>
        <dbReference type="ARBA" id="ARBA00022475"/>
    </source>
</evidence>
<dbReference type="EMBL" id="CP036164">
    <property type="protein sequence ID" value="QBF45431.1"/>
    <property type="molecule type" value="Genomic_DNA"/>
</dbReference>
<dbReference type="InterPro" id="IPR051311">
    <property type="entry name" value="DedA_domain"/>
</dbReference>
<feature type="transmembrane region" description="Helical" evidence="7">
    <location>
        <begin position="126"/>
        <end position="144"/>
    </location>
</feature>
<sequence>MTWSHFVPTFVGLFVIVMLRANATYWIGRGAAAGTRRWRRLEGEPSAGWARAQGLVHRWGPLAVVLCFLTVGVQTAVNATAGITRMPLRRYLPAVTLGSILWAALYASVGLAAAQAWLSAAARSPVVATVVAVLLVVGLLVLGVRRRAQRDVRS</sequence>
<comment type="subcellular location">
    <subcellularLocation>
        <location evidence="1">Cell membrane</location>
        <topology evidence="1">Multi-pass membrane protein</topology>
    </subcellularLocation>
</comment>
<feature type="transmembrane region" description="Helical" evidence="7">
    <location>
        <begin position="6"/>
        <end position="27"/>
    </location>
</feature>
<dbReference type="RefSeq" id="WP_130628669.1">
    <property type="nucleotide sequence ID" value="NZ_CP036164.1"/>
</dbReference>
<gene>
    <name evidence="9" type="ORF">EXU32_03600</name>
</gene>
<dbReference type="Proteomes" id="UP000290408">
    <property type="component" value="Chromosome"/>
</dbReference>
<evidence type="ECO:0000313" key="10">
    <source>
        <dbReference type="Proteomes" id="UP000290408"/>
    </source>
</evidence>
<dbReference type="InterPro" id="IPR032816">
    <property type="entry name" value="VTT_dom"/>
</dbReference>
<dbReference type="PANTHER" id="PTHR42709:SF6">
    <property type="entry name" value="UNDECAPRENYL PHOSPHATE TRANSPORTER A"/>
    <property type="match status" value="1"/>
</dbReference>
<keyword evidence="3" id="KW-1003">Cell membrane</keyword>
<keyword evidence="4 7" id="KW-0812">Transmembrane</keyword>
<feature type="transmembrane region" description="Helical" evidence="7">
    <location>
        <begin position="91"/>
        <end position="114"/>
    </location>
</feature>
<dbReference type="OrthoDB" id="3426404at2"/>
<feature type="domain" description="VTT" evidence="8">
    <location>
        <begin position="5"/>
        <end position="110"/>
    </location>
</feature>
<name>A0A4P6MPG0_9MICO</name>
<keyword evidence="6 7" id="KW-0472">Membrane</keyword>
<dbReference type="KEGG" id="jli:EXU32_03600"/>
<evidence type="ECO:0000259" key="8">
    <source>
        <dbReference type="Pfam" id="PF09335"/>
    </source>
</evidence>
<accession>A0A4P6MPG0</accession>
<evidence type="ECO:0000313" key="9">
    <source>
        <dbReference type="EMBL" id="QBF45431.1"/>
    </source>
</evidence>
<evidence type="ECO:0000256" key="2">
    <source>
        <dbReference type="ARBA" id="ARBA00010792"/>
    </source>
</evidence>
<evidence type="ECO:0000256" key="4">
    <source>
        <dbReference type="ARBA" id="ARBA00022692"/>
    </source>
</evidence>
<dbReference type="Pfam" id="PF09335">
    <property type="entry name" value="VTT_dom"/>
    <property type="match status" value="1"/>
</dbReference>
<comment type="similarity">
    <text evidence="2">Belongs to the DedA family.</text>
</comment>
<evidence type="ECO:0000256" key="6">
    <source>
        <dbReference type="ARBA" id="ARBA00023136"/>
    </source>
</evidence>
<evidence type="ECO:0000256" key="7">
    <source>
        <dbReference type="SAM" id="Phobius"/>
    </source>
</evidence>
<evidence type="ECO:0000256" key="5">
    <source>
        <dbReference type="ARBA" id="ARBA00022989"/>
    </source>
</evidence>
<evidence type="ECO:0000256" key="1">
    <source>
        <dbReference type="ARBA" id="ARBA00004651"/>
    </source>
</evidence>
<protein>
    <recommendedName>
        <fullName evidence="8">VTT domain-containing protein</fullName>
    </recommendedName>
</protein>
<reference evidence="9 10" key="1">
    <citation type="submission" date="2019-02" db="EMBL/GenBank/DDBJ databases">
        <title>Genomic data mining of an Antarctic deep-sea actinobacterium, Janibacterlimosus P3-3-X1.</title>
        <authorList>
            <person name="Liao L."/>
            <person name="Chen B."/>
        </authorList>
    </citation>
    <scope>NUCLEOTIDE SEQUENCE [LARGE SCALE GENOMIC DNA]</scope>
    <source>
        <strain evidence="9 10">P3-3-X1</strain>
    </source>
</reference>
<keyword evidence="5 7" id="KW-1133">Transmembrane helix</keyword>
<dbReference type="AlphaFoldDB" id="A0A4P6MPG0"/>
<dbReference type="GO" id="GO:0005886">
    <property type="term" value="C:plasma membrane"/>
    <property type="evidence" value="ECO:0007669"/>
    <property type="project" value="UniProtKB-SubCell"/>
</dbReference>